<evidence type="ECO:0000256" key="1">
    <source>
        <dbReference type="SAM" id="MobiDB-lite"/>
    </source>
</evidence>
<proteinExistence type="predicted"/>
<evidence type="ECO:0000313" key="3">
    <source>
        <dbReference type="Proteomes" id="UP000026962"/>
    </source>
</evidence>
<sequence length="159" mass="17862">MAHVPCPMSHRMVGWTAGCRAHLHCNLAQLCQQMNRRYRLSRSHQSSGQWTLYSVIHGCAGESACTRDQKKSCRRTPRVPDQRPTFYSSEQKPQVRLWFRVTASEAQDKPGMGTRSLRSTSASPGSRPRLRATTSHPSLPRTVARRGIVAATNPPRRAL</sequence>
<accession>A0A0E0L2C6</accession>
<name>A0A0E0L2C6_ORYPU</name>
<protein>
    <submittedName>
        <fullName evidence="2">Uncharacterized protein</fullName>
    </submittedName>
</protein>
<dbReference type="Proteomes" id="UP000026962">
    <property type="component" value="Chromosome 5"/>
</dbReference>
<evidence type="ECO:0000313" key="2">
    <source>
        <dbReference type="EnsemblPlants" id="OPUNC05G13980.1"/>
    </source>
</evidence>
<reference evidence="2" key="1">
    <citation type="submission" date="2015-04" db="UniProtKB">
        <authorList>
            <consortium name="EnsemblPlants"/>
        </authorList>
    </citation>
    <scope>IDENTIFICATION</scope>
</reference>
<keyword evidence="3" id="KW-1185">Reference proteome</keyword>
<dbReference type="Gramene" id="OPUNC05G13980.1">
    <property type="protein sequence ID" value="OPUNC05G13980.1"/>
    <property type="gene ID" value="OPUNC05G13980"/>
</dbReference>
<reference evidence="2" key="2">
    <citation type="submission" date="2018-05" db="EMBL/GenBank/DDBJ databases">
        <title>OpunRS2 (Oryza punctata Reference Sequence Version 2).</title>
        <authorList>
            <person name="Zhang J."/>
            <person name="Kudrna D."/>
            <person name="Lee S."/>
            <person name="Talag J."/>
            <person name="Welchert J."/>
            <person name="Wing R.A."/>
        </authorList>
    </citation>
    <scope>NUCLEOTIDE SEQUENCE [LARGE SCALE GENOMIC DNA]</scope>
</reference>
<dbReference type="HOGENOM" id="CLU_1663581_0_0_1"/>
<dbReference type="EnsemblPlants" id="OPUNC05G13980.1">
    <property type="protein sequence ID" value="OPUNC05G13980.1"/>
    <property type="gene ID" value="OPUNC05G13980"/>
</dbReference>
<organism evidence="2">
    <name type="scientific">Oryza punctata</name>
    <name type="common">Red rice</name>
    <dbReference type="NCBI Taxonomy" id="4537"/>
    <lineage>
        <taxon>Eukaryota</taxon>
        <taxon>Viridiplantae</taxon>
        <taxon>Streptophyta</taxon>
        <taxon>Embryophyta</taxon>
        <taxon>Tracheophyta</taxon>
        <taxon>Spermatophyta</taxon>
        <taxon>Magnoliopsida</taxon>
        <taxon>Liliopsida</taxon>
        <taxon>Poales</taxon>
        <taxon>Poaceae</taxon>
        <taxon>BOP clade</taxon>
        <taxon>Oryzoideae</taxon>
        <taxon>Oryzeae</taxon>
        <taxon>Oryzinae</taxon>
        <taxon>Oryza</taxon>
    </lineage>
</organism>
<feature type="region of interest" description="Disordered" evidence="1">
    <location>
        <begin position="102"/>
        <end position="159"/>
    </location>
</feature>
<dbReference type="AlphaFoldDB" id="A0A0E0L2C6"/>